<evidence type="ECO:0000313" key="10">
    <source>
        <dbReference type="Proteomes" id="UP000698800"/>
    </source>
</evidence>
<evidence type="ECO:0000256" key="1">
    <source>
        <dbReference type="ARBA" id="ARBA00009986"/>
    </source>
</evidence>
<organism evidence="9 10">
    <name type="scientific">Glutinoglossum americanum</name>
    <dbReference type="NCBI Taxonomy" id="1670608"/>
    <lineage>
        <taxon>Eukaryota</taxon>
        <taxon>Fungi</taxon>
        <taxon>Dikarya</taxon>
        <taxon>Ascomycota</taxon>
        <taxon>Pezizomycotina</taxon>
        <taxon>Geoglossomycetes</taxon>
        <taxon>Geoglossales</taxon>
        <taxon>Geoglossaceae</taxon>
        <taxon>Glutinoglossum</taxon>
    </lineage>
</organism>
<dbReference type="PANTHER" id="PTHR11699">
    <property type="entry name" value="ALDEHYDE DEHYDROGENASE-RELATED"/>
    <property type="match status" value="1"/>
</dbReference>
<dbReference type="OrthoDB" id="310895at2759"/>
<evidence type="ECO:0000256" key="7">
    <source>
        <dbReference type="SAM" id="Phobius"/>
    </source>
</evidence>
<evidence type="ECO:0000256" key="5">
    <source>
        <dbReference type="PROSITE-ProRule" id="PRU10007"/>
    </source>
</evidence>
<dbReference type="CDD" id="cd07098">
    <property type="entry name" value="ALDH_F15-22"/>
    <property type="match status" value="1"/>
</dbReference>
<keyword evidence="7" id="KW-1133">Transmembrane helix</keyword>
<dbReference type="InterPro" id="IPR016162">
    <property type="entry name" value="Ald_DH_N"/>
</dbReference>
<dbReference type="Pfam" id="PF00171">
    <property type="entry name" value="Aldedh"/>
    <property type="match status" value="1"/>
</dbReference>
<proteinExistence type="inferred from homology"/>
<keyword evidence="2 6" id="KW-0560">Oxidoreductase</keyword>
<dbReference type="InterPro" id="IPR016160">
    <property type="entry name" value="Ald_DH_CS_CYS"/>
</dbReference>
<dbReference type="EC" id="1.2.1.3" evidence="3"/>
<dbReference type="InterPro" id="IPR016161">
    <property type="entry name" value="Ald_DH/histidinol_DH"/>
</dbReference>
<reference evidence="9" key="1">
    <citation type="submission" date="2021-03" db="EMBL/GenBank/DDBJ databases">
        <title>Comparative genomics and phylogenomic investigation of the class Geoglossomycetes provide insights into ecological specialization and systematics.</title>
        <authorList>
            <person name="Melie T."/>
            <person name="Pirro S."/>
            <person name="Miller A.N."/>
            <person name="Quandt A."/>
        </authorList>
    </citation>
    <scope>NUCLEOTIDE SEQUENCE</scope>
    <source>
        <strain evidence="9">GBOQ0MN5Z8</strain>
    </source>
</reference>
<keyword evidence="7" id="KW-0812">Transmembrane</keyword>
<feature type="active site" evidence="5">
    <location>
        <position position="360"/>
    </location>
</feature>
<dbReference type="InterPro" id="IPR029510">
    <property type="entry name" value="Ald_DH_CS_GLU"/>
</dbReference>
<evidence type="ECO:0000313" key="9">
    <source>
        <dbReference type="EMBL" id="KAH0538220.1"/>
    </source>
</evidence>
<gene>
    <name evidence="9" type="ORF">FGG08_005189</name>
</gene>
<evidence type="ECO:0000256" key="3">
    <source>
        <dbReference type="ARBA" id="ARBA00024226"/>
    </source>
</evidence>
<dbReference type="AlphaFoldDB" id="A0A9P8I452"/>
<keyword evidence="7" id="KW-0472">Membrane</keyword>
<evidence type="ECO:0000256" key="6">
    <source>
        <dbReference type="RuleBase" id="RU003345"/>
    </source>
</evidence>
<accession>A0A9P8I452</accession>
<comment type="caution">
    <text evidence="9">The sequence shown here is derived from an EMBL/GenBank/DDBJ whole genome shotgun (WGS) entry which is preliminary data.</text>
</comment>
<dbReference type="SUPFAM" id="SSF53720">
    <property type="entry name" value="ALDH-like"/>
    <property type="match status" value="1"/>
</dbReference>
<dbReference type="InterPro" id="IPR015590">
    <property type="entry name" value="Aldehyde_DH_dom"/>
</dbReference>
<feature type="transmembrane region" description="Helical" evidence="7">
    <location>
        <begin position="69"/>
        <end position="86"/>
    </location>
</feature>
<name>A0A9P8I452_9PEZI</name>
<sequence length="579" mass="63521">MRTWFSQDIFPKDISPKTIRLFWCSSFDPNIVSDDLLHFEAQGHRTMWDMSLVEKLTQCNLPTDQYPEVLIAFVLLLALAGTFWLWTREDESAVPYTVDVPHQCLSGWDGELLKEPSLKAPGTTLIQCYCPANGKLLGTVNPASTTAIDRAIAKAQEAQVEWAKTGFAQRRRVLQSLLRHILENQTSISTAACLDSGKTRIDSSFGEILVTVEKLKWTILHGEKALRSERRPTNLLMCYKANEVRWEPLGVVAACVSWNYPFHNLMGPIISAIFAGNGIVIKGSENTAWSTTYFTNIIRLALQACGHSPALVQPIICWPSVAPHLTSHPGISHITFIGSRSVAYAVATSAAKSLTPVCVELGGKDAAVVLDDVTDIKKVASILLRGVFQSAGQNCIGIERIVACQGIYHQLVKILEPRVKSLRLGSALDEGGDDVDVGAMISSNSFDRLEQLIVDATNRGARCLVGGNRYTHPRYPQGHYFTPTLLVDVTPDMAIAQEETFAPICLVMKARDVDDAIRIANSTRYGLGASVFGRSQRDLERVVKSSKTGMVSVNDFAVYYAVQLPFGGVKGSGKSYLQS</sequence>
<dbReference type="EMBL" id="JAGHQL010000118">
    <property type="protein sequence ID" value="KAH0538220.1"/>
    <property type="molecule type" value="Genomic_DNA"/>
</dbReference>
<evidence type="ECO:0000259" key="8">
    <source>
        <dbReference type="Pfam" id="PF00171"/>
    </source>
</evidence>
<dbReference type="Gene3D" id="3.40.605.10">
    <property type="entry name" value="Aldehyde Dehydrogenase, Chain A, domain 1"/>
    <property type="match status" value="1"/>
</dbReference>
<comment type="catalytic activity">
    <reaction evidence="4">
        <text>an aldehyde + NAD(+) + H2O = a carboxylate + NADH + 2 H(+)</text>
        <dbReference type="Rhea" id="RHEA:16185"/>
        <dbReference type="ChEBI" id="CHEBI:15377"/>
        <dbReference type="ChEBI" id="CHEBI:15378"/>
        <dbReference type="ChEBI" id="CHEBI:17478"/>
        <dbReference type="ChEBI" id="CHEBI:29067"/>
        <dbReference type="ChEBI" id="CHEBI:57540"/>
        <dbReference type="ChEBI" id="CHEBI:57945"/>
        <dbReference type="EC" id="1.2.1.3"/>
    </reaction>
</comment>
<dbReference type="PROSITE" id="PS00687">
    <property type="entry name" value="ALDEHYDE_DEHYDR_GLU"/>
    <property type="match status" value="1"/>
</dbReference>
<dbReference type="Proteomes" id="UP000698800">
    <property type="component" value="Unassembled WGS sequence"/>
</dbReference>
<dbReference type="InterPro" id="IPR016163">
    <property type="entry name" value="Ald_DH_C"/>
</dbReference>
<evidence type="ECO:0000256" key="4">
    <source>
        <dbReference type="ARBA" id="ARBA00049194"/>
    </source>
</evidence>
<evidence type="ECO:0000256" key="2">
    <source>
        <dbReference type="ARBA" id="ARBA00023002"/>
    </source>
</evidence>
<dbReference type="PROSITE" id="PS00070">
    <property type="entry name" value="ALDEHYDE_DEHYDR_CYS"/>
    <property type="match status" value="1"/>
</dbReference>
<feature type="domain" description="Aldehyde dehydrogenase" evidence="8">
    <location>
        <begin position="124"/>
        <end position="573"/>
    </location>
</feature>
<dbReference type="GO" id="GO:0004029">
    <property type="term" value="F:aldehyde dehydrogenase (NAD+) activity"/>
    <property type="evidence" value="ECO:0007669"/>
    <property type="project" value="UniProtKB-EC"/>
</dbReference>
<keyword evidence="10" id="KW-1185">Reference proteome</keyword>
<comment type="similarity">
    <text evidence="1 6">Belongs to the aldehyde dehydrogenase family.</text>
</comment>
<dbReference type="FunFam" id="3.40.309.10:FF:000024">
    <property type="entry name" value="Betaine aldehyde dehydrogenase"/>
    <property type="match status" value="1"/>
</dbReference>
<dbReference type="Gene3D" id="3.40.309.10">
    <property type="entry name" value="Aldehyde Dehydrogenase, Chain A, domain 2"/>
    <property type="match status" value="1"/>
</dbReference>
<protein>
    <recommendedName>
        <fullName evidence="3">aldehyde dehydrogenase (NAD(+))</fullName>
        <ecNumber evidence="3">1.2.1.3</ecNumber>
    </recommendedName>
</protein>